<evidence type="ECO:0000256" key="9">
    <source>
        <dbReference type="ARBA" id="ARBA00023157"/>
    </source>
</evidence>
<evidence type="ECO:0000256" key="6">
    <source>
        <dbReference type="ARBA" id="ARBA00022840"/>
    </source>
</evidence>
<evidence type="ECO:0000256" key="7">
    <source>
        <dbReference type="ARBA" id="ARBA00022884"/>
    </source>
</evidence>
<feature type="binding site" evidence="11">
    <location>
        <position position="262"/>
    </location>
    <ligand>
        <name>ATP</name>
        <dbReference type="ChEBI" id="CHEBI:30616"/>
    </ligand>
</feature>
<dbReference type="SUPFAM" id="SSF52821">
    <property type="entry name" value="Rhodanese/Cell cycle control phosphatase"/>
    <property type="match status" value="1"/>
</dbReference>
<comment type="function">
    <text evidence="11">Catalyzes the ATP-dependent transfer of a sulfur to tRNA to produce 4-thiouridine in position 8 of tRNAs, which functions as a near-UV photosensor. Also catalyzes the transfer of sulfur to the sulfur carrier protein ThiS, forming ThiS-thiocarboxylate. This is a step in the synthesis of thiazole, in the thiamine biosynthesis pathway. The sulfur is donated as persulfide by IscS.</text>
</comment>
<evidence type="ECO:0000313" key="14">
    <source>
        <dbReference type="EMBL" id="EAW32542.1"/>
    </source>
</evidence>
<comment type="caution">
    <text evidence="14">The sequence shown here is derived from an EMBL/GenBank/DDBJ whole genome shotgun (WGS) entry which is preliminary data.</text>
</comment>
<dbReference type="GO" id="GO:0002937">
    <property type="term" value="P:tRNA 4-thiouridine biosynthesis"/>
    <property type="evidence" value="ECO:0007669"/>
    <property type="project" value="TreeGrafter"/>
</dbReference>
<comment type="pathway">
    <text evidence="11">Cofactor biosynthesis; thiamine diphosphate biosynthesis.</text>
</comment>
<dbReference type="InterPro" id="IPR049962">
    <property type="entry name" value="THUMP_ThiI"/>
</dbReference>
<feature type="binding site" evidence="11">
    <location>
        <position position="253"/>
    </location>
    <ligand>
        <name>ATP</name>
        <dbReference type="ChEBI" id="CHEBI:30616"/>
    </ligand>
</feature>
<dbReference type="InterPro" id="IPR004114">
    <property type="entry name" value="THUMP_dom"/>
</dbReference>
<dbReference type="UniPathway" id="UPA00060"/>
<dbReference type="NCBIfam" id="TIGR00342">
    <property type="entry name" value="tRNA uracil 4-sulfurtransferase ThiI"/>
    <property type="match status" value="1"/>
</dbReference>
<dbReference type="GO" id="GO:0052837">
    <property type="term" value="P:thiazole biosynthetic process"/>
    <property type="evidence" value="ECO:0007669"/>
    <property type="project" value="InterPro"/>
</dbReference>
<dbReference type="GO" id="GO:0009228">
    <property type="term" value="P:thiamine biosynthetic process"/>
    <property type="evidence" value="ECO:0007669"/>
    <property type="project" value="UniProtKB-KW"/>
</dbReference>
<dbReference type="Gene3D" id="3.40.250.10">
    <property type="entry name" value="Rhodanese-like domain"/>
    <property type="match status" value="1"/>
</dbReference>
<dbReference type="CDD" id="cd01712">
    <property type="entry name" value="PPase_ThiI"/>
    <property type="match status" value="1"/>
</dbReference>
<feature type="binding site" evidence="11">
    <location>
        <position position="231"/>
    </location>
    <ligand>
        <name>ATP</name>
        <dbReference type="ChEBI" id="CHEBI:30616"/>
    </ligand>
</feature>
<name>A0Y8T8_9GAMM</name>
<dbReference type="CDD" id="cd11716">
    <property type="entry name" value="THUMP_ThiI"/>
    <property type="match status" value="1"/>
</dbReference>
<dbReference type="Proteomes" id="UP000004931">
    <property type="component" value="Unassembled WGS sequence"/>
</dbReference>
<evidence type="ECO:0000313" key="15">
    <source>
        <dbReference type="Proteomes" id="UP000004931"/>
    </source>
</evidence>
<dbReference type="PROSITE" id="PS50206">
    <property type="entry name" value="RHODANESE_3"/>
    <property type="match status" value="1"/>
</dbReference>
<evidence type="ECO:0000256" key="8">
    <source>
        <dbReference type="ARBA" id="ARBA00022977"/>
    </source>
</evidence>
<feature type="domain" description="Rhodanese" evidence="12">
    <location>
        <begin position="369"/>
        <end position="445"/>
    </location>
</feature>
<comment type="catalytic activity">
    <reaction evidence="11">
        <text>[ThiI sulfur-carrier protein]-S-sulfanyl-L-cysteine + a uridine in tRNA + 2 reduced [2Fe-2S]-[ferredoxin] + ATP + H(+) = [ThiI sulfur-carrier protein]-L-cysteine + a 4-thiouridine in tRNA + 2 oxidized [2Fe-2S]-[ferredoxin] + AMP + diphosphate</text>
        <dbReference type="Rhea" id="RHEA:24176"/>
        <dbReference type="Rhea" id="RHEA-COMP:10000"/>
        <dbReference type="Rhea" id="RHEA-COMP:10001"/>
        <dbReference type="Rhea" id="RHEA-COMP:13337"/>
        <dbReference type="Rhea" id="RHEA-COMP:13338"/>
        <dbReference type="Rhea" id="RHEA-COMP:13339"/>
        <dbReference type="Rhea" id="RHEA-COMP:13340"/>
        <dbReference type="ChEBI" id="CHEBI:15378"/>
        <dbReference type="ChEBI" id="CHEBI:29950"/>
        <dbReference type="ChEBI" id="CHEBI:30616"/>
        <dbReference type="ChEBI" id="CHEBI:33019"/>
        <dbReference type="ChEBI" id="CHEBI:33737"/>
        <dbReference type="ChEBI" id="CHEBI:33738"/>
        <dbReference type="ChEBI" id="CHEBI:61963"/>
        <dbReference type="ChEBI" id="CHEBI:65315"/>
        <dbReference type="ChEBI" id="CHEBI:136798"/>
        <dbReference type="ChEBI" id="CHEBI:456215"/>
        <dbReference type="EC" id="2.8.1.4"/>
    </reaction>
</comment>
<dbReference type="GO" id="GO:0005829">
    <property type="term" value="C:cytosol"/>
    <property type="evidence" value="ECO:0007669"/>
    <property type="project" value="TreeGrafter"/>
</dbReference>
<keyword evidence="9" id="KW-1015">Disulfide bond</keyword>
<feature type="binding site" evidence="11">
    <location>
        <begin position="149"/>
        <end position="150"/>
    </location>
    <ligand>
        <name>ATP</name>
        <dbReference type="ChEBI" id="CHEBI:30616"/>
    </ligand>
</feature>
<dbReference type="AlphaFoldDB" id="A0Y8T8"/>
<keyword evidence="2 11" id="KW-0963">Cytoplasm</keyword>
<feature type="active site" description="Cysteine persulfide intermediate" evidence="11">
    <location>
        <position position="421"/>
    </location>
</feature>
<dbReference type="Gene3D" id="3.40.50.620">
    <property type="entry name" value="HUPs"/>
    <property type="match status" value="1"/>
</dbReference>
<dbReference type="SUPFAM" id="SSF52402">
    <property type="entry name" value="Adenine nucleotide alpha hydrolases-like"/>
    <property type="match status" value="1"/>
</dbReference>
<dbReference type="InterPro" id="IPR020536">
    <property type="entry name" value="ThiI_AANH"/>
</dbReference>
<comment type="caution">
    <text evidence="11">Lacks conserved residue(s) required for the propagation of feature annotation.</text>
</comment>
<dbReference type="InterPro" id="IPR036873">
    <property type="entry name" value="Rhodanese-like_dom_sf"/>
</dbReference>
<dbReference type="HAMAP" id="MF_00021">
    <property type="entry name" value="ThiI"/>
    <property type="match status" value="1"/>
</dbReference>
<comment type="similarity">
    <text evidence="11">Belongs to the ThiI family.</text>
</comment>
<dbReference type="InterPro" id="IPR001763">
    <property type="entry name" value="Rhodanese-like_dom"/>
</dbReference>
<evidence type="ECO:0000259" key="12">
    <source>
        <dbReference type="PROSITE" id="PS50206"/>
    </source>
</evidence>
<organism evidence="14 15">
    <name type="scientific">marine gamma proteobacterium HTCC2143</name>
    <dbReference type="NCBI Taxonomy" id="247633"/>
    <lineage>
        <taxon>Bacteria</taxon>
        <taxon>Pseudomonadati</taxon>
        <taxon>Pseudomonadota</taxon>
        <taxon>Gammaproteobacteria</taxon>
        <taxon>Cellvibrionales</taxon>
        <taxon>Spongiibacteraceae</taxon>
        <taxon>BD1-7 clade</taxon>
    </lineage>
</organism>
<dbReference type="EC" id="2.8.1.4" evidence="11"/>
<accession>A0Y8T8</accession>
<evidence type="ECO:0000256" key="10">
    <source>
        <dbReference type="ARBA" id="ARBA00023284"/>
    </source>
</evidence>
<dbReference type="GO" id="GO:0004810">
    <property type="term" value="F:CCA tRNA nucleotidyltransferase activity"/>
    <property type="evidence" value="ECO:0007669"/>
    <property type="project" value="InterPro"/>
</dbReference>
<dbReference type="SUPFAM" id="SSF143437">
    <property type="entry name" value="THUMP domain-like"/>
    <property type="match status" value="1"/>
</dbReference>
<dbReference type="GO" id="GO:0000049">
    <property type="term" value="F:tRNA binding"/>
    <property type="evidence" value="ECO:0007669"/>
    <property type="project" value="UniProtKB-UniRule"/>
</dbReference>
<keyword evidence="5 11" id="KW-0547">Nucleotide-binding</keyword>
<keyword evidence="15" id="KW-1185">Reference proteome</keyword>
<dbReference type="GO" id="GO:0140741">
    <property type="term" value="F:tRNA-uracil-4 sulfurtransferase activity"/>
    <property type="evidence" value="ECO:0007669"/>
    <property type="project" value="UniProtKB-EC"/>
</dbReference>
<dbReference type="PROSITE" id="PS51165">
    <property type="entry name" value="THUMP"/>
    <property type="match status" value="1"/>
</dbReference>
<evidence type="ECO:0000256" key="11">
    <source>
        <dbReference type="HAMAP-Rule" id="MF_00021"/>
    </source>
</evidence>
<dbReference type="Pfam" id="PF02926">
    <property type="entry name" value="THUMP"/>
    <property type="match status" value="1"/>
</dbReference>
<feature type="domain" description="THUMP" evidence="13">
    <location>
        <begin position="27"/>
        <end position="131"/>
    </location>
</feature>
<dbReference type="PANTHER" id="PTHR43209">
    <property type="entry name" value="TRNA SULFURTRANSFERASE"/>
    <property type="match status" value="1"/>
</dbReference>
<dbReference type="PANTHER" id="PTHR43209:SF1">
    <property type="entry name" value="TRNA SULFURTRANSFERASE"/>
    <property type="match status" value="1"/>
</dbReference>
<dbReference type="InterPro" id="IPR003720">
    <property type="entry name" value="tRNA_STrfase"/>
</dbReference>
<dbReference type="SMART" id="SM00981">
    <property type="entry name" value="THUMP"/>
    <property type="match status" value="1"/>
</dbReference>
<keyword evidence="10" id="KW-0676">Redox-active center</keyword>
<comment type="subcellular location">
    <subcellularLocation>
        <location evidence="1 11">Cytoplasm</location>
    </subcellularLocation>
</comment>
<dbReference type="eggNOG" id="COG0607">
    <property type="taxonomic scope" value="Bacteria"/>
</dbReference>
<evidence type="ECO:0000256" key="2">
    <source>
        <dbReference type="ARBA" id="ARBA00022490"/>
    </source>
</evidence>
<evidence type="ECO:0000256" key="4">
    <source>
        <dbReference type="ARBA" id="ARBA00022679"/>
    </source>
</evidence>
<dbReference type="EMBL" id="AAVT01000001">
    <property type="protein sequence ID" value="EAW32542.1"/>
    <property type="molecule type" value="Genomic_DNA"/>
</dbReference>
<keyword evidence="6 11" id="KW-0067">ATP-binding</keyword>
<dbReference type="GO" id="GO:0005524">
    <property type="term" value="F:ATP binding"/>
    <property type="evidence" value="ECO:0007669"/>
    <property type="project" value="UniProtKB-UniRule"/>
</dbReference>
<dbReference type="InterPro" id="IPR014729">
    <property type="entry name" value="Rossmann-like_a/b/a_fold"/>
</dbReference>
<keyword evidence="8 11" id="KW-0784">Thiamine biosynthesis</keyword>
<keyword evidence="4 11" id="KW-0808">Transferase</keyword>
<evidence type="ECO:0000256" key="3">
    <source>
        <dbReference type="ARBA" id="ARBA00022555"/>
    </source>
</evidence>
<sequence length="448" mass="50508">MDSSVVVASDWDRIIVKSRVADEQQRLRMIEVLSCTPGIAHFLDVMEYPFVDMPQAFEKTRELWGNRLAHKTFAVRCKRLGKHDFNSHQMEQYIGGELDRHCDSAGVNLRNPDVTVRIELKNERLYIINRRYEGLGGFPLGSLESAVSLISGGFDSTVSTYMTMKRGMRTHFCFFNLGGRDHEVGVKEIALYLWMKYGASSRVKFVSVPFEDVVAEILKNVDDSQMGVVLKRMMLRAGTEVAKNLRGQALVTGEAVAQVSSQTLTNLSVIDSVTETLVLRPLIVSDKEDIIRIAREIGTEKFAAAMPEYCGVISVNPTVKARPEKIAIEEGKFDFSVLDKALQDAVYTNIDKIAEEDLLIHDVEILSIPVEGAVIIDVRHSSEEEINPLELSQIEIQKIPFYDLHSKFSELDTSKSYLLYCDRGVMSKLHAAYLVEQGYRNVKVYRPA</sequence>
<dbReference type="GO" id="GO:0009229">
    <property type="term" value="P:thiamine diphosphate biosynthetic process"/>
    <property type="evidence" value="ECO:0007669"/>
    <property type="project" value="UniProtKB-UniRule"/>
</dbReference>
<dbReference type="Gene3D" id="3.30.2130.30">
    <property type="match status" value="1"/>
</dbReference>
<dbReference type="CDD" id="cd00158">
    <property type="entry name" value="RHOD"/>
    <property type="match status" value="1"/>
</dbReference>
<keyword evidence="3 11" id="KW-0820">tRNA-binding</keyword>
<evidence type="ECO:0000259" key="13">
    <source>
        <dbReference type="PROSITE" id="PS51165"/>
    </source>
</evidence>
<evidence type="ECO:0000256" key="5">
    <source>
        <dbReference type="ARBA" id="ARBA00022741"/>
    </source>
</evidence>
<protein>
    <recommendedName>
        <fullName evidence="11">tRNA sulfurtransferase</fullName>
        <ecNumber evidence="11">2.8.1.4</ecNumber>
    </recommendedName>
    <alternativeName>
        <fullName evidence="11">Sulfur carrier protein ThiS sulfurtransferase</fullName>
    </alternativeName>
    <alternativeName>
        <fullName evidence="11">Thiamine biosynthesis protein ThiI</fullName>
    </alternativeName>
    <alternativeName>
        <fullName evidence="11">tRNA 4-thiouridine synthase</fullName>
    </alternativeName>
</protein>
<reference evidence="14 15" key="1">
    <citation type="journal article" date="2010" name="J. Bacteriol.">
        <title>Genome sequence of the oligotrophic marine Gammaproteobacterium HTCC2143, isolated from the Oregon Coast.</title>
        <authorList>
            <person name="Oh H.M."/>
            <person name="Kang I."/>
            <person name="Ferriera S."/>
            <person name="Giovannoni S.J."/>
            <person name="Cho J.C."/>
        </authorList>
    </citation>
    <scope>NUCLEOTIDE SEQUENCE [LARGE SCALE GENOMIC DNA]</scope>
    <source>
        <strain evidence="14 15">HTCC2143</strain>
    </source>
</reference>
<gene>
    <name evidence="11" type="primary">thiI</name>
    <name evidence="14" type="ORF">GP2143_14841</name>
</gene>
<keyword evidence="7 11" id="KW-0694">RNA-binding</keyword>
<proteinExistence type="inferred from homology"/>
<dbReference type="InterPro" id="IPR049961">
    <property type="entry name" value="ThiI_N"/>
</dbReference>
<dbReference type="InterPro" id="IPR050102">
    <property type="entry name" value="tRNA_sulfurtransferase_ThiI"/>
</dbReference>
<dbReference type="STRING" id="247633.GP2143_14841"/>
<evidence type="ECO:0000256" key="1">
    <source>
        <dbReference type="ARBA" id="ARBA00004496"/>
    </source>
</evidence>
<comment type="catalytic activity">
    <reaction evidence="11">
        <text>[ThiS sulfur-carrier protein]-C-terminal Gly-Gly-AMP + S-sulfanyl-L-cysteinyl-[cysteine desulfurase] + AH2 = [ThiS sulfur-carrier protein]-C-terminal-Gly-aminoethanethioate + L-cysteinyl-[cysteine desulfurase] + A + AMP + 2 H(+)</text>
        <dbReference type="Rhea" id="RHEA:43340"/>
        <dbReference type="Rhea" id="RHEA-COMP:12157"/>
        <dbReference type="Rhea" id="RHEA-COMP:12158"/>
        <dbReference type="Rhea" id="RHEA-COMP:12910"/>
        <dbReference type="Rhea" id="RHEA-COMP:19908"/>
        <dbReference type="ChEBI" id="CHEBI:13193"/>
        <dbReference type="ChEBI" id="CHEBI:15378"/>
        <dbReference type="ChEBI" id="CHEBI:17499"/>
        <dbReference type="ChEBI" id="CHEBI:29950"/>
        <dbReference type="ChEBI" id="CHEBI:61963"/>
        <dbReference type="ChEBI" id="CHEBI:90618"/>
        <dbReference type="ChEBI" id="CHEBI:232372"/>
        <dbReference type="ChEBI" id="CHEBI:456215"/>
    </reaction>
</comment>
<dbReference type="InterPro" id="IPR026340">
    <property type="entry name" value="THII_Thiazole_biosynth_dom"/>
</dbReference>
<dbReference type="Pfam" id="PF00581">
    <property type="entry name" value="Rhodanese"/>
    <property type="match status" value="1"/>
</dbReference>
<dbReference type="Pfam" id="PF02568">
    <property type="entry name" value="ThiI"/>
    <property type="match status" value="1"/>
</dbReference>
<dbReference type="NCBIfam" id="TIGR04271">
    <property type="entry name" value="ThiI_C_thiazole"/>
    <property type="match status" value="1"/>
</dbReference>
<dbReference type="eggNOG" id="COG0301">
    <property type="taxonomic scope" value="Bacteria"/>
</dbReference>